<dbReference type="FunFam" id="3.40.50.1820:FF:000251">
    <property type="entry name" value="Extracelular serine carboxypeptidase, putative"/>
    <property type="match status" value="1"/>
</dbReference>
<evidence type="ECO:0000313" key="8">
    <source>
        <dbReference type="Proteomes" id="UP000557566"/>
    </source>
</evidence>
<dbReference type="GO" id="GO:0070008">
    <property type="term" value="F:serine-type exopeptidase activity"/>
    <property type="evidence" value="ECO:0007669"/>
    <property type="project" value="InterPro"/>
</dbReference>
<evidence type="ECO:0000256" key="2">
    <source>
        <dbReference type="ARBA" id="ARBA00022670"/>
    </source>
</evidence>
<gene>
    <name evidence="7" type="ORF">G6O67_007876</name>
</gene>
<dbReference type="AlphaFoldDB" id="A0A8H4LSF2"/>
<dbReference type="SUPFAM" id="SSF53474">
    <property type="entry name" value="alpha/beta-Hydrolases"/>
    <property type="match status" value="1"/>
</dbReference>
<dbReference type="GO" id="GO:0006508">
    <property type="term" value="P:proteolysis"/>
    <property type="evidence" value="ECO:0007669"/>
    <property type="project" value="UniProtKB-KW"/>
</dbReference>
<sequence>MAGSRLLRLVAVSLAAGQAAALHPLGPWAGFGPRSDATAPGGPALAAVGPERPRFKPHSLSVPVDHFHNESKYEPHSHDSFNLRYWFDAAHYRRGGPVIVLHSGEAAGDERLPFLEHGILAMLARATHGIGLVLEHRYYGASMPMPDTTVTNLRFLSTEQALADNAYFARHVRFPGLDVSSDSAPFIIYGGSYAGAVAALTRKLYPDAYWGAIASSGVPAAIDDYWQYLEAARHFAPGNCSSTVQVLTDIIDSMLLSGDRSRADAVKDLFGLKALRDDEFASVISRGIMGLQATNWDPEEDSADFGIFCATVSAGVPLFASTGHLGPAVRRAVAGAGYHGDADRLTAQMLNYIGHVGRQTAKDRTRGCRGQSLRECYSMRFYSNSTAQGAGWLRSWTYQTCTQWGYYMTGSGVPRDRLPLVSRALSYDYASVACRLQFNITTRPDVESINRLGGFNLSYPRLAFVDGAHDPWRQASPHAIGLEPRPSTPSEPFILVDPGVHHWDENGVRDEAQRRAGLPPKHIVEVQRQEVDFVRGWLEEWDGHRKRGRGLAAGAGQEL</sequence>
<evidence type="ECO:0000256" key="1">
    <source>
        <dbReference type="ARBA" id="ARBA00011079"/>
    </source>
</evidence>
<evidence type="ECO:0000313" key="7">
    <source>
        <dbReference type="EMBL" id="KAF4504425.1"/>
    </source>
</evidence>
<dbReference type="GO" id="GO:0008239">
    <property type="term" value="F:dipeptidyl-peptidase activity"/>
    <property type="evidence" value="ECO:0007669"/>
    <property type="project" value="TreeGrafter"/>
</dbReference>
<dbReference type="PANTHER" id="PTHR11010">
    <property type="entry name" value="PROTEASE S28 PRO-X CARBOXYPEPTIDASE-RELATED"/>
    <property type="match status" value="1"/>
</dbReference>
<organism evidence="7 8">
    <name type="scientific">Ophiocordyceps sinensis</name>
    <dbReference type="NCBI Taxonomy" id="72228"/>
    <lineage>
        <taxon>Eukaryota</taxon>
        <taxon>Fungi</taxon>
        <taxon>Dikarya</taxon>
        <taxon>Ascomycota</taxon>
        <taxon>Pezizomycotina</taxon>
        <taxon>Sordariomycetes</taxon>
        <taxon>Hypocreomycetidae</taxon>
        <taxon>Hypocreales</taxon>
        <taxon>Ophiocordycipitaceae</taxon>
        <taxon>Ophiocordyceps</taxon>
    </lineage>
</organism>
<comment type="caution">
    <text evidence="7">The sequence shown here is derived from an EMBL/GenBank/DDBJ whole genome shotgun (WGS) entry which is preliminary data.</text>
</comment>
<reference evidence="7 8" key="1">
    <citation type="journal article" date="2020" name="Genome Biol. Evol.">
        <title>A new high-quality draft genome assembly of the Chinese cordyceps Ophiocordyceps sinensis.</title>
        <authorList>
            <person name="Shu R."/>
            <person name="Zhang J."/>
            <person name="Meng Q."/>
            <person name="Zhang H."/>
            <person name="Zhou G."/>
            <person name="Li M."/>
            <person name="Wu P."/>
            <person name="Zhao Y."/>
            <person name="Chen C."/>
            <person name="Qin Q."/>
        </authorList>
    </citation>
    <scope>NUCLEOTIDE SEQUENCE [LARGE SCALE GENOMIC DNA]</scope>
    <source>
        <strain evidence="7 8">IOZ07</strain>
    </source>
</reference>
<dbReference type="InterPro" id="IPR008758">
    <property type="entry name" value="Peptidase_S28"/>
</dbReference>
<evidence type="ECO:0000256" key="4">
    <source>
        <dbReference type="ARBA" id="ARBA00022801"/>
    </source>
</evidence>
<dbReference type="Gene3D" id="3.40.50.1820">
    <property type="entry name" value="alpha/beta hydrolase"/>
    <property type="match status" value="2"/>
</dbReference>
<proteinExistence type="inferred from homology"/>
<evidence type="ECO:0008006" key="9">
    <source>
        <dbReference type="Google" id="ProtNLM"/>
    </source>
</evidence>
<feature type="signal peptide" evidence="6">
    <location>
        <begin position="1"/>
        <end position="21"/>
    </location>
</feature>
<feature type="chain" id="PRO_5034238591" description="Extracelular serine carboxypeptidase" evidence="6">
    <location>
        <begin position="22"/>
        <end position="559"/>
    </location>
</feature>
<keyword evidence="3 6" id="KW-0732">Signal</keyword>
<dbReference type="PANTHER" id="PTHR11010:SF117">
    <property type="entry name" value="SERINE PROTEASE 16"/>
    <property type="match status" value="1"/>
</dbReference>
<comment type="similarity">
    <text evidence="1">Belongs to the peptidase S28 family.</text>
</comment>
<keyword evidence="5" id="KW-0325">Glycoprotein</keyword>
<dbReference type="Proteomes" id="UP000557566">
    <property type="component" value="Unassembled WGS sequence"/>
</dbReference>
<evidence type="ECO:0000256" key="6">
    <source>
        <dbReference type="SAM" id="SignalP"/>
    </source>
</evidence>
<keyword evidence="2" id="KW-0645">Protease</keyword>
<dbReference type="EMBL" id="JAAVMX010000009">
    <property type="protein sequence ID" value="KAF4504425.1"/>
    <property type="molecule type" value="Genomic_DNA"/>
</dbReference>
<keyword evidence="4" id="KW-0378">Hydrolase</keyword>
<protein>
    <recommendedName>
        <fullName evidence="9">Extracelular serine carboxypeptidase</fullName>
    </recommendedName>
</protein>
<dbReference type="OrthoDB" id="1735038at2759"/>
<keyword evidence="8" id="KW-1185">Reference proteome</keyword>
<evidence type="ECO:0000256" key="5">
    <source>
        <dbReference type="ARBA" id="ARBA00023180"/>
    </source>
</evidence>
<accession>A0A8H4LSF2</accession>
<dbReference type="Pfam" id="PF05577">
    <property type="entry name" value="Peptidase_S28"/>
    <property type="match status" value="2"/>
</dbReference>
<dbReference type="InterPro" id="IPR029058">
    <property type="entry name" value="AB_hydrolase_fold"/>
</dbReference>
<name>A0A8H4LSF2_9HYPO</name>
<evidence type="ECO:0000256" key="3">
    <source>
        <dbReference type="ARBA" id="ARBA00022729"/>
    </source>
</evidence>